<dbReference type="EMBL" id="CM042034">
    <property type="protein sequence ID" value="KAI3762871.1"/>
    <property type="molecule type" value="Genomic_DNA"/>
</dbReference>
<keyword evidence="2" id="KW-1185">Reference proteome</keyword>
<dbReference type="Proteomes" id="UP001056120">
    <property type="component" value="Linkage Group LG17"/>
</dbReference>
<evidence type="ECO:0000313" key="1">
    <source>
        <dbReference type="EMBL" id="KAI3762871.1"/>
    </source>
</evidence>
<name>A0ACB9EVY2_9ASTR</name>
<organism evidence="1 2">
    <name type="scientific">Smallanthus sonchifolius</name>
    <dbReference type="NCBI Taxonomy" id="185202"/>
    <lineage>
        <taxon>Eukaryota</taxon>
        <taxon>Viridiplantae</taxon>
        <taxon>Streptophyta</taxon>
        <taxon>Embryophyta</taxon>
        <taxon>Tracheophyta</taxon>
        <taxon>Spermatophyta</taxon>
        <taxon>Magnoliopsida</taxon>
        <taxon>eudicotyledons</taxon>
        <taxon>Gunneridae</taxon>
        <taxon>Pentapetalae</taxon>
        <taxon>asterids</taxon>
        <taxon>campanulids</taxon>
        <taxon>Asterales</taxon>
        <taxon>Asteraceae</taxon>
        <taxon>Asteroideae</taxon>
        <taxon>Heliantheae alliance</taxon>
        <taxon>Millerieae</taxon>
        <taxon>Smallanthus</taxon>
    </lineage>
</organism>
<sequence>MFFTVALVLLSFCNLSLATNDASALLKWRSSLDKQSQSFLSSWVGSNPCYDWIGIGCNNNTTDGEYVVTSIRLSNSTLRGTLGDLDTWSLQNLESLDLSFNSLLGIIPHKIGTLNSLEFLDLSSNQLTGIIPSSIGNLTNLHYLYLDNNTLSGSIPYELGRARALKDLKISKNLLNGTIPFSFRNFSMIEGIDVTDNNISGSIPDYFANYTCLERLDLGKNNFSGIIPTELGKKTALVHFRLFMNNLIGPLPQDMNLTKMEVFAVSHNMLSGHLPHDICASGRLIQICACNNRFTGPVPKSLKNCGSIFRVRLQRNQLTGNISDDFGVYQELDFIDLSYNKLYGEVSSNWGFCPSLTSLQMSNNNLSGKISLEVGRATRLSELYLSSNHLVGEIPKSFERLSSLMKLYLDDNALSGTIPSELGSLHNLEVLNLATNSFTGRIEEKLGDCLKLRSLNLSSNRFGGIIPVHISNLDKLESLDLSENSLIGGLPPQLGRLKTLETMNLSHNNLNGSIPSSFIEMLSLTTVDVSFNQLEGPLPKMRAFEEAPMEALRNNKQLCGKNTGNPNDTIRPQEIEANPFTIWSYDGKMVYENIIDALDDFDSKHIVGVGGHGTVYKAELLSEVFAVKKFHAPEDDKMQSSKSFETEIQAFTAIRHQNIVKLYGFCLHPRHSFLVYEFLVGGSLRMVLNDMKQAVAFDWEKRLMAVKGIASALSYMHHDCSQPIIHRDLSSSNVLLDSDWVAHVADFGTARVLDQDSSNWTSFAGTIGYVAPELAYTMEVSEKCDVYSFGILTLEVIMGKHPGDFLTSSPDTKGVSLTEILDQRLTTPVEQIAEQLELLVKVAFLCLQKSPHSRPSMWEVTLGLSI</sequence>
<proteinExistence type="predicted"/>
<comment type="caution">
    <text evidence="1">The sequence shown here is derived from an EMBL/GenBank/DDBJ whole genome shotgun (WGS) entry which is preliminary data.</text>
</comment>
<gene>
    <name evidence="1" type="ORF">L1987_53313</name>
</gene>
<reference evidence="2" key="1">
    <citation type="journal article" date="2022" name="Mol. Ecol. Resour.">
        <title>The genomes of chicory, endive, great burdock and yacon provide insights into Asteraceae palaeo-polyploidization history and plant inulin production.</title>
        <authorList>
            <person name="Fan W."/>
            <person name="Wang S."/>
            <person name="Wang H."/>
            <person name="Wang A."/>
            <person name="Jiang F."/>
            <person name="Liu H."/>
            <person name="Zhao H."/>
            <person name="Xu D."/>
            <person name="Zhang Y."/>
        </authorList>
    </citation>
    <scope>NUCLEOTIDE SEQUENCE [LARGE SCALE GENOMIC DNA]</scope>
    <source>
        <strain evidence="2">cv. Yunnan</strain>
    </source>
</reference>
<accession>A0ACB9EVY2</accession>
<reference evidence="1 2" key="2">
    <citation type="journal article" date="2022" name="Mol. Ecol. Resour.">
        <title>The genomes of chicory, endive, great burdock and yacon provide insights into Asteraceae paleo-polyploidization history and plant inulin production.</title>
        <authorList>
            <person name="Fan W."/>
            <person name="Wang S."/>
            <person name="Wang H."/>
            <person name="Wang A."/>
            <person name="Jiang F."/>
            <person name="Liu H."/>
            <person name="Zhao H."/>
            <person name="Xu D."/>
            <person name="Zhang Y."/>
        </authorList>
    </citation>
    <scope>NUCLEOTIDE SEQUENCE [LARGE SCALE GENOMIC DNA]</scope>
    <source>
        <strain evidence="2">cv. Yunnan</strain>
        <tissue evidence="1">Leaves</tissue>
    </source>
</reference>
<protein>
    <submittedName>
        <fullName evidence="1">Uncharacterized protein</fullName>
    </submittedName>
</protein>
<evidence type="ECO:0000313" key="2">
    <source>
        <dbReference type="Proteomes" id="UP001056120"/>
    </source>
</evidence>